<name>A0AA36G5P0_9BILA</name>
<dbReference type="InterPro" id="IPR013783">
    <property type="entry name" value="Ig-like_fold"/>
</dbReference>
<dbReference type="EMBL" id="CATQJA010002655">
    <property type="protein sequence ID" value="CAJ0579078.1"/>
    <property type="molecule type" value="Genomic_DNA"/>
</dbReference>
<feature type="non-terminal residue" evidence="7">
    <location>
        <position position="261"/>
    </location>
</feature>
<feature type="domain" description="Ig-like" evidence="6">
    <location>
        <begin position="43"/>
        <end position="149"/>
    </location>
</feature>
<organism evidence="7 8">
    <name type="scientific">Mesorhabditis spiculigera</name>
    <dbReference type="NCBI Taxonomy" id="96644"/>
    <lineage>
        <taxon>Eukaryota</taxon>
        <taxon>Metazoa</taxon>
        <taxon>Ecdysozoa</taxon>
        <taxon>Nematoda</taxon>
        <taxon>Chromadorea</taxon>
        <taxon>Rhabditida</taxon>
        <taxon>Rhabditina</taxon>
        <taxon>Rhabditomorpha</taxon>
        <taxon>Rhabditoidea</taxon>
        <taxon>Rhabditidae</taxon>
        <taxon>Mesorhabditinae</taxon>
        <taxon>Mesorhabditis</taxon>
    </lineage>
</organism>
<evidence type="ECO:0000256" key="2">
    <source>
        <dbReference type="ARBA" id="ARBA00023157"/>
    </source>
</evidence>
<dbReference type="AlphaFoldDB" id="A0AA36G5P0"/>
<evidence type="ECO:0000256" key="4">
    <source>
        <dbReference type="ARBA" id="ARBA00023319"/>
    </source>
</evidence>
<evidence type="ECO:0000256" key="3">
    <source>
        <dbReference type="ARBA" id="ARBA00023180"/>
    </source>
</evidence>
<evidence type="ECO:0000256" key="1">
    <source>
        <dbReference type="ARBA" id="ARBA00022729"/>
    </source>
</evidence>
<comment type="caution">
    <text evidence="7">The sequence shown here is derived from an EMBL/GenBank/DDBJ whole genome shotgun (WGS) entry which is preliminary data.</text>
</comment>
<accession>A0AA36G5P0</accession>
<dbReference type="SUPFAM" id="SSF48726">
    <property type="entry name" value="Immunoglobulin"/>
    <property type="match status" value="1"/>
</dbReference>
<feature type="transmembrane region" description="Helical" evidence="5">
    <location>
        <begin position="167"/>
        <end position="192"/>
    </location>
</feature>
<gene>
    <name evidence="7" type="ORF">MSPICULIGERA_LOCUS17311</name>
</gene>
<dbReference type="Pfam" id="PF13927">
    <property type="entry name" value="Ig_3"/>
    <property type="match status" value="1"/>
</dbReference>
<dbReference type="SMART" id="SM00408">
    <property type="entry name" value="IGc2"/>
    <property type="match status" value="1"/>
</dbReference>
<keyword evidence="8" id="KW-1185">Reference proteome</keyword>
<dbReference type="Gene3D" id="2.60.40.10">
    <property type="entry name" value="Immunoglobulins"/>
    <property type="match status" value="1"/>
</dbReference>
<keyword evidence="3" id="KW-0325">Glycoprotein</keyword>
<dbReference type="Proteomes" id="UP001177023">
    <property type="component" value="Unassembled WGS sequence"/>
</dbReference>
<evidence type="ECO:0000256" key="5">
    <source>
        <dbReference type="SAM" id="Phobius"/>
    </source>
</evidence>
<dbReference type="InterPro" id="IPR052598">
    <property type="entry name" value="IgSF_CEA-related"/>
</dbReference>
<dbReference type="PROSITE" id="PS50835">
    <property type="entry name" value="IG_LIKE"/>
    <property type="match status" value="1"/>
</dbReference>
<sequence length="261" mass="29619">MDQSLVVYYTHDLLVNDFGQYSCVIKTKTGNEASTLVNFYARPIFNTSIQIDIHEKSGASLDAYEYERTVYYSNVTLHCFILAWPIANVVWKKNGNVIIDDDLKYNIAETNRSLTITDFLTSDNGTYACEAENSFPLQRGEKPTTFQLSLEFTVFVEETAPLQSSKAWMLLIPGFLVLAGFLITAICYGVFWKKCHKMNFVKLCGHRYNRAEVASTSSELQLEDFEEQTTEFNEDGGSQQALVGKDEEEALDMRLQTPINV</sequence>
<dbReference type="InterPro" id="IPR003598">
    <property type="entry name" value="Ig_sub2"/>
</dbReference>
<evidence type="ECO:0000313" key="8">
    <source>
        <dbReference type="Proteomes" id="UP001177023"/>
    </source>
</evidence>
<dbReference type="PANTHER" id="PTHR44337:SF13">
    <property type="entry name" value="IMMUNOGLOBULIN SUPERFAMILY MEMBER 23"/>
    <property type="match status" value="1"/>
</dbReference>
<keyword evidence="2" id="KW-1015">Disulfide bond</keyword>
<keyword evidence="5" id="KW-0812">Transmembrane</keyword>
<protein>
    <recommendedName>
        <fullName evidence="6">Ig-like domain-containing protein</fullName>
    </recommendedName>
</protein>
<reference evidence="7" key="1">
    <citation type="submission" date="2023-06" db="EMBL/GenBank/DDBJ databases">
        <authorList>
            <person name="Delattre M."/>
        </authorList>
    </citation>
    <scope>NUCLEOTIDE SEQUENCE</scope>
    <source>
        <strain evidence="7">AF72</strain>
    </source>
</reference>
<dbReference type="PANTHER" id="PTHR44337">
    <property type="entry name" value="CARCINOEMBRYONIC ANTIGEN-RELATED CELL ADHESION MOLECULE 8"/>
    <property type="match status" value="1"/>
</dbReference>
<keyword evidence="1" id="KW-0732">Signal</keyword>
<evidence type="ECO:0000313" key="7">
    <source>
        <dbReference type="EMBL" id="CAJ0579078.1"/>
    </source>
</evidence>
<keyword evidence="5" id="KW-1133">Transmembrane helix</keyword>
<dbReference type="InterPro" id="IPR007110">
    <property type="entry name" value="Ig-like_dom"/>
</dbReference>
<proteinExistence type="predicted"/>
<dbReference type="InterPro" id="IPR036179">
    <property type="entry name" value="Ig-like_dom_sf"/>
</dbReference>
<dbReference type="CDD" id="cd00096">
    <property type="entry name" value="Ig"/>
    <property type="match status" value="1"/>
</dbReference>
<keyword evidence="5" id="KW-0472">Membrane</keyword>
<evidence type="ECO:0000259" key="6">
    <source>
        <dbReference type="PROSITE" id="PS50835"/>
    </source>
</evidence>
<keyword evidence="4" id="KW-0393">Immunoglobulin domain</keyword>